<dbReference type="Proteomes" id="UP000829685">
    <property type="component" value="Unassembled WGS sequence"/>
</dbReference>
<keyword evidence="4" id="KW-1185">Reference proteome</keyword>
<accession>A0A9P9WNF6</accession>
<dbReference type="InterPro" id="IPR000073">
    <property type="entry name" value="AB_hydrolase_1"/>
</dbReference>
<gene>
    <name evidence="3" type="ORF">JX265_005366</name>
</gene>
<evidence type="ECO:0000259" key="2">
    <source>
        <dbReference type="Pfam" id="PF12697"/>
    </source>
</evidence>
<evidence type="ECO:0000313" key="3">
    <source>
        <dbReference type="EMBL" id="KAI1872486.1"/>
    </source>
</evidence>
<dbReference type="InterPro" id="IPR029058">
    <property type="entry name" value="AB_hydrolase_fold"/>
</dbReference>
<dbReference type="SUPFAM" id="SSF53474">
    <property type="entry name" value="alpha/beta-Hydrolases"/>
    <property type="match status" value="1"/>
</dbReference>
<dbReference type="Gene3D" id="3.40.50.1820">
    <property type="entry name" value="alpha/beta hydrolase"/>
    <property type="match status" value="1"/>
</dbReference>
<feature type="domain" description="AB hydrolase-1" evidence="2">
    <location>
        <begin position="97"/>
        <end position="352"/>
    </location>
</feature>
<organism evidence="3 4">
    <name type="scientific">Neoarthrinium moseri</name>
    <dbReference type="NCBI Taxonomy" id="1658444"/>
    <lineage>
        <taxon>Eukaryota</taxon>
        <taxon>Fungi</taxon>
        <taxon>Dikarya</taxon>
        <taxon>Ascomycota</taxon>
        <taxon>Pezizomycotina</taxon>
        <taxon>Sordariomycetes</taxon>
        <taxon>Xylariomycetidae</taxon>
        <taxon>Amphisphaeriales</taxon>
        <taxon>Apiosporaceae</taxon>
        <taxon>Neoarthrinium</taxon>
    </lineage>
</organism>
<evidence type="ECO:0000313" key="4">
    <source>
        <dbReference type="Proteomes" id="UP000829685"/>
    </source>
</evidence>
<feature type="signal peptide" evidence="1">
    <location>
        <begin position="1"/>
        <end position="19"/>
    </location>
</feature>
<feature type="chain" id="PRO_5040457154" description="AB hydrolase-1 domain-containing protein" evidence="1">
    <location>
        <begin position="20"/>
        <end position="374"/>
    </location>
</feature>
<name>A0A9P9WNF6_9PEZI</name>
<sequence>MARITATALLAGLVATAAARQCQNLTIPINTSARNGVFNYAAPETNIDVTDFILNLVQPGHNLTAELLHDYATISGNYKIAATYCEPDAGPGNTLQVLTHGIGFDRSYWDFPANNYNYSYVNQALDRGYSTFAYDRLGIGESSHGDPVNEIQSWLEVSALKTLTTMLRETTVPDISTKFSKIVHVGHSFGSIQSYGLVAQDPAISDGIVLTGFSQNSTFVPLFALGGNFIQANKVAALSDYPNGYLAAGDESAVQTNFLAPGDFDPAILEAAYKTGQPVTVGELLTITGPASVLNPFQGPVLVVTGDRDIPFCGGNCTVSEPSIPAMAKQFFPKASCFEAFDVPESGHGLNLEYTWPTTYKTILDFLDKNVNMK</sequence>
<keyword evidence="1" id="KW-0732">Signal</keyword>
<proteinExistence type="predicted"/>
<reference evidence="3" key="1">
    <citation type="submission" date="2021-03" db="EMBL/GenBank/DDBJ databases">
        <title>Revisited historic fungal species revealed as producer of novel bioactive compounds through whole genome sequencing and comparative genomics.</title>
        <authorList>
            <person name="Vignolle G.A."/>
            <person name="Hochenegger N."/>
            <person name="Mach R.L."/>
            <person name="Mach-Aigner A.R."/>
            <person name="Javad Rahimi M."/>
            <person name="Salim K.A."/>
            <person name="Chan C.M."/>
            <person name="Lim L.B.L."/>
            <person name="Cai F."/>
            <person name="Druzhinina I.S."/>
            <person name="U'Ren J.M."/>
            <person name="Derntl C."/>
        </authorList>
    </citation>
    <scope>NUCLEOTIDE SEQUENCE</scope>
    <source>
        <strain evidence="3">TUCIM 5799</strain>
    </source>
</reference>
<dbReference type="Pfam" id="PF12697">
    <property type="entry name" value="Abhydrolase_6"/>
    <property type="match status" value="1"/>
</dbReference>
<protein>
    <recommendedName>
        <fullName evidence="2">AB hydrolase-1 domain-containing protein</fullName>
    </recommendedName>
</protein>
<dbReference type="AlphaFoldDB" id="A0A9P9WNF6"/>
<comment type="caution">
    <text evidence="3">The sequence shown here is derived from an EMBL/GenBank/DDBJ whole genome shotgun (WGS) entry which is preliminary data.</text>
</comment>
<evidence type="ECO:0000256" key="1">
    <source>
        <dbReference type="SAM" id="SignalP"/>
    </source>
</evidence>
<dbReference type="EMBL" id="JAFIMR010000011">
    <property type="protein sequence ID" value="KAI1872486.1"/>
    <property type="molecule type" value="Genomic_DNA"/>
</dbReference>